<evidence type="ECO:0000256" key="2">
    <source>
        <dbReference type="ARBA" id="ARBA00022884"/>
    </source>
</evidence>
<feature type="region of interest" description="Disordered" evidence="5">
    <location>
        <begin position="247"/>
        <end position="285"/>
    </location>
</feature>
<dbReference type="Gene3D" id="3.30.70.330">
    <property type="match status" value="1"/>
</dbReference>
<dbReference type="SMART" id="SM00360">
    <property type="entry name" value="RRM"/>
    <property type="match status" value="1"/>
</dbReference>
<dbReference type="InterPro" id="IPR035979">
    <property type="entry name" value="RBD_domain_sf"/>
</dbReference>
<feature type="compositionally biased region" description="Basic and acidic residues" evidence="5">
    <location>
        <begin position="264"/>
        <end position="285"/>
    </location>
</feature>
<dbReference type="Pfam" id="PF00076">
    <property type="entry name" value="RRM_1"/>
    <property type="match status" value="1"/>
</dbReference>
<accession>A0A6P3WFG0</accession>
<evidence type="ECO:0000313" key="7">
    <source>
        <dbReference type="Proteomes" id="UP000515152"/>
    </source>
</evidence>
<dbReference type="Pfam" id="PF12196">
    <property type="entry name" value="hNIFK_binding"/>
    <property type="match status" value="1"/>
</dbReference>
<dbReference type="KEGG" id="char:105912666"/>
<dbReference type="Proteomes" id="UP000515152">
    <property type="component" value="Chromosome 2"/>
</dbReference>
<dbReference type="AlphaFoldDB" id="A0A6P3WFG0"/>
<evidence type="ECO:0000256" key="5">
    <source>
        <dbReference type="SAM" id="MobiDB-lite"/>
    </source>
</evidence>
<dbReference type="InterPro" id="IPR012677">
    <property type="entry name" value="Nucleotide-bd_a/b_plait_sf"/>
</dbReference>
<proteinExistence type="predicted"/>
<name>A0A6P3WFG0_CLUHA</name>
<dbReference type="GeneID" id="105912666"/>
<comment type="subcellular location">
    <subcellularLocation>
        <location evidence="1">Nucleus</location>
        <location evidence="1">Nucleolus</location>
    </subcellularLocation>
</comment>
<feature type="domain" description="RRM" evidence="6">
    <location>
        <begin position="48"/>
        <end position="126"/>
    </location>
</feature>
<dbReference type="PANTHER" id="PTHR46754">
    <property type="entry name" value="MKI67 FHA DOMAIN-INTERACTING NUCLEOLAR PHOSPHOPROTEIN"/>
    <property type="match status" value="1"/>
</dbReference>
<keyword evidence="3" id="KW-0539">Nucleus</keyword>
<dbReference type="CDD" id="cd12307">
    <property type="entry name" value="RRM_NIFK_like"/>
    <property type="match status" value="1"/>
</dbReference>
<dbReference type="GO" id="GO:0003723">
    <property type="term" value="F:RNA binding"/>
    <property type="evidence" value="ECO:0007669"/>
    <property type="project" value="UniProtKB-UniRule"/>
</dbReference>
<protein>
    <submittedName>
        <fullName evidence="8">MKI67 FHA domain-interacting nucleolar phosphoprotein</fullName>
    </submittedName>
</protein>
<gene>
    <name evidence="8" type="primary">nifk</name>
</gene>
<evidence type="ECO:0000256" key="1">
    <source>
        <dbReference type="ARBA" id="ARBA00004604"/>
    </source>
</evidence>
<feature type="compositionally biased region" description="Acidic residues" evidence="5">
    <location>
        <begin position="249"/>
        <end position="259"/>
    </location>
</feature>
<dbReference type="InterPro" id="IPR021043">
    <property type="entry name" value="NIFK_FHA_Ki67-binding"/>
</dbReference>
<keyword evidence="7" id="KW-1185">Reference proteome</keyword>
<dbReference type="InterPro" id="IPR000504">
    <property type="entry name" value="RRM_dom"/>
</dbReference>
<dbReference type="RefSeq" id="XP_012697103.2">
    <property type="nucleotide sequence ID" value="XM_012841649.3"/>
</dbReference>
<dbReference type="CTD" id="84365"/>
<evidence type="ECO:0000259" key="6">
    <source>
        <dbReference type="PROSITE" id="PS50102"/>
    </source>
</evidence>
<evidence type="ECO:0000256" key="3">
    <source>
        <dbReference type="ARBA" id="ARBA00023242"/>
    </source>
</evidence>
<keyword evidence="2 4" id="KW-0694">RNA-binding</keyword>
<dbReference type="PROSITE" id="PS50102">
    <property type="entry name" value="RRM"/>
    <property type="match status" value="1"/>
</dbReference>
<dbReference type="GO" id="GO:0005730">
    <property type="term" value="C:nucleolus"/>
    <property type="evidence" value="ECO:0007669"/>
    <property type="project" value="UniProtKB-SubCell"/>
</dbReference>
<evidence type="ECO:0000313" key="8">
    <source>
        <dbReference type="RefSeq" id="XP_012697103.2"/>
    </source>
</evidence>
<dbReference type="OrthoDB" id="21467at2759"/>
<organism evidence="7 8">
    <name type="scientific">Clupea harengus</name>
    <name type="common">Atlantic herring</name>
    <dbReference type="NCBI Taxonomy" id="7950"/>
    <lineage>
        <taxon>Eukaryota</taxon>
        <taxon>Metazoa</taxon>
        <taxon>Chordata</taxon>
        <taxon>Craniata</taxon>
        <taxon>Vertebrata</taxon>
        <taxon>Euteleostomi</taxon>
        <taxon>Actinopterygii</taxon>
        <taxon>Neopterygii</taxon>
        <taxon>Teleostei</taxon>
        <taxon>Clupei</taxon>
        <taxon>Clupeiformes</taxon>
        <taxon>Clupeoidei</taxon>
        <taxon>Clupeidae</taxon>
        <taxon>Clupea</taxon>
    </lineage>
</organism>
<evidence type="ECO:0000256" key="4">
    <source>
        <dbReference type="PROSITE-ProRule" id="PRU00176"/>
    </source>
</evidence>
<dbReference type="SUPFAM" id="SSF54928">
    <property type="entry name" value="RNA-binding domain, RBD"/>
    <property type="match status" value="1"/>
</dbReference>
<reference evidence="8" key="1">
    <citation type="submission" date="2025-08" db="UniProtKB">
        <authorList>
            <consortium name="RefSeq"/>
        </authorList>
    </citation>
    <scope>IDENTIFICATION</scope>
</reference>
<sequence>MTEVEATSSKPAKALLALNPGDDAEFQKKVQQVKRRRKTPRPLQLSPGVIYVGHIPRGLFEPQLKSYFQQFGKIVRMRLSRSKKTGGSKGYAFIEFDCDEVAKIVAETMNNYLMGERLIKCHVVPPEKVHEKLFLGSKMEFKKPTQPAVTRYNQKHSSEGLEKTKAKLLSKEAKLRKRLAAKGIDYDFPGFAAQIPKKKGATSDDADLSVCSNDVTPVCTPSILERRKSMAASVVVDDEIVIKPMPDASFEEEYSEDEGFSGLDDTKEEGNVSKEEPKEEEEKAA</sequence>